<name>A0A1L9TAD6_9EURO</name>
<evidence type="ECO:0000256" key="5">
    <source>
        <dbReference type="ARBA" id="ARBA00023033"/>
    </source>
</evidence>
<dbReference type="AlphaFoldDB" id="A0A1L9TAD6"/>
<dbReference type="RefSeq" id="XP_040700206.1">
    <property type="nucleotide sequence ID" value="XM_040849741.1"/>
</dbReference>
<keyword evidence="5" id="KW-0503">Monooxygenase</keyword>
<dbReference type="InterPro" id="IPR002938">
    <property type="entry name" value="FAD-bd"/>
</dbReference>
<protein>
    <recommendedName>
        <fullName evidence="7">FAD-binding domain-containing protein</fullName>
    </recommendedName>
</protein>
<dbReference type="PANTHER" id="PTHR13789">
    <property type="entry name" value="MONOOXYGENASE"/>
    <property type="match status" value="1"/>
</dbReference>
<dbReference type="InterPro" id="IPR050493">
    <property type="entry name" value="FAD-dep_Monooxygenase_BioMet"/>
</dbReference>
<evidence type="ECO:0000256" key="3">
    <source>
        <dbReference type="ARBA" id="ARBA00022827"/>
    </source>
</evidence>
<comment type="similarity">
    <text evidence="1">Belongs to the paxM FAD-dependent monooxygenase family.</text>
</comment>
<evidence type="ECO:0000313" key="8">
    <source>
        <dbReference type="EMBL" id="OJJ56400.1"/>
    </source>
</evidence>
<evidence type="ECO:0000256" key="6">
    <source>
        <dbReference type="SAM" id="Phobius"/>
    </source>
</evidence>
<feature type="transmembrane region" description="Helical" evidence="6">
    <location>
        <begin position="12"/>
        <end position="32"/>
    </location>
</feature>
<dbReference type="EMBL" id="KV878590">
    <property type="protein sequence ID" value="OJJ56400.1"/>
    <property type="molecule type" value="Genomic_DNA"/>
</dbReference>
<keyword evidence="4" id="KW-0560">Oxidoreductase</keyword>
<accession>A0A1L9TAD6</accession>
<evidence type="ECO:0000259" key="7">
    <source>
        <dbReference type="Pfam" id="PF01494"/>
    </source>
</evidence>
<evidence type="ECO:0000256" key="4">
    <source>
        <dbReference type="ARBA" id="ARBA00023002"/>
    </source>
</evidence>
<dbReference type="SUPFAM" id="SSF51905">
    <property type="entry name" value="FAD/NAD(P)-binding domain"/>
    <property type="match status" value="1"/>
</dbReference>
<dbReference type="Pfam" id="PF01494">
    <property type="entry name" value="FAD_binding_3"/>
    <property type="match status" value="1"/>
</dbReference>
<dbReference type="GeneID" id="63765814"/>
<keyword evidence="6" id="KW-0812">Transmembrane</keyword>
<dbReference type="VEuPathDB" id="FungiDB:ASPSYDRAFT_59720"/>
<sequence>MVETSPTTPRVAVAIIGAGIGGLTLGAFLHRLGISFIILERAPVLTPQGAGISLAPNCLAALDQLGLYDKIKQNAQELHGIRVYRENNCWGTIDFGLAKRWFGYNVLSIERHEFHGYLYEAAGCEEVVNLGWNVANIENFEGDDGALRVLSDDGREVHADIVVGADGIRSVTRRILSRSIGLQPENTIRFTGRVHMSGYTQPLSHLSTDDLGIAHWMLYNDCILTTWPCKENRQWFIGVKAVARDAKNPDRSVWKGATPETVNAVYGDKFHPFGKDSSVEAIVNSSERVVASNVFEEADFPHMVRGRVALLGDAAHSMTSFFGQGACQAIEDATVLADSISLYLQAGDKAALDTYARVREKRAHDVASFSARYARLHTASWPGPVAGKVLRAIIYRMLPSAAWMWYLTWLYGFQPVSRRLDTVLKEQ</sequence>
<dbReference type="STRING" id="1036612.A0A1L9TAD6"/>
<dbReference type="OrthoDB" id="16820at2759"/>
<reference evidence="9" key="1">
    <citation type="journal article" date="2017" name="Genome Biol.">
        <title>Comparative genomics reveals high biological diversity and specific adaptations in the industrially and medically important fungal genus Aspergillus.</title>
        <authorList>
            <person name="de Vries R.P."/>
            <person name="Riley R."/>
            <person name="Wiebenga A."/>
            <person name="Aguilar-Osorio G."/>
            <person name="Amillis S."/>
            <person name="Uchima C.A."/>
            <person name="Anderluh G."/>
            <person name="Asadollahi M."/>
            <person name="Askin M."/>
            <person name="Barry K."/>
            <person name="Battaglia E."/>
            <person name="Bayram O."/>
            <person name="Benocci T."/>
            <person name="Braus-Stromeyer S.A."/>
            <person name="Caldana C."/>
            <person name="Canovas D."/>
            <person name="Cerqueira G.C."/>
            <person name="Chen F."/>
            <person name="Chen W."/>
            <person name="Choi C."/>
            <person name="Clum A."/>
            <person name="Dos Santos R.A."/>
            <person name="Damasio A.R."/>
            <person name="Diallinas G."/>
            <person name="Emri T."/>
            <person name="Fekete E."/>
            <person name="Flipphi M."/>
            <person name="Freyberg S."/>
            <person name="Gallo A."/>
            <person name="Gournas C."/>
            <person name="Habgood R."/>
            <person name="Hainaut M."/>
            <person name="Harispe M.L."/>
            <person name="Henrissat B."/>
            <person name="Hilden K.S."/>
            <person name="Hope R."/>
            <person name="Hossain A."/>
            <person name="Karabika E."/>
            <person name="Karaffa L."/>
            <person name="Karanyi Z."/>
            <person name="Krasevec N."/>
            <person name="Kuo A."/>
            <person name="Kusch H."/>
            <person name="LaButti K."/>
            <person name="Lagendijk E.L."/>
            <person name="Lapidus A."/>
            <person name="Levasseur A."/>
            <person name="Lindquist E."/>
            <person name="Lipzen A."/>
            <person name="Logrieco A.F."/>
            <person name="MacCabe A."/>
            <person name="Maekelae M.R."/>
            <person name="Malavazi I."/>
            <person name="Melin P."/>
            <person name="Meyer V."/>
            <person name="Mielnichuk N."/>
            <person name="Miskei M."/>
            <person name="Molnar A.P."/>
            <person name="Mule G."/>
            <person name="Ngan C.Y."/>
            <person name="Orejas M."/>
            <person name="Orosz E."/>
            <person name="Ouedraogo J.P."/>
            <person name="Overkamp K.M."/>
            <person name="Park H.-S."/>
            <person name="Perrone G."/>
            <person name="Piumi F."/>
            <person name="Punt P.J."/>
            <person name="Ram A.F."/>
            <person name="Ramon A."/>
            <person name="Rauscher S."/>
            <person name="Record E."/>
            <person name="Riano-Pachon D.M."/>
            <person name="Robert V."/>
            <person name="Roehrig J."/>
            <person name="Ruller R."/>
            <person name="Salamov A."/>
            <person name="Salih N.S."/>
            <person name="Samson R.A."/>
            <person name="Sandor E."/>
            <person name="Sanguinetti M."/>
            <person name="Schuetze T."/>
            <person name="Sepcic K."/>
            <person name="Shelest E."/>
            <person name="Sherlock G."/>
            <person name="Sophianopoulou V."/>
            <person name="Squina F.M."/>
            <person name="Sun H."/>
            <person name="Susca A."/>
            <person name="Todd R.B."/>
            <person name="Tsang A."/>
            <person name="Unkles S.E."/>
            <person name="van de Wiele N."/>
            <person name="van Rossen-Uffink D."/>
            <person name="Oliveira J.V."/>
            <person name="Vesth T.C."/>
            <person name="Visser J."/>
            <person name="Yu J.-H."/>
            <person name="Zhou M."/>
            <person name="Andersen M.R."/>
            <person name="Archer D.B."/>
            <person name="Baker S.E."/>
            <person name="Benoit I."/>
            <person name="Brakhage A.A."/>
            <person name="Braus G.H."/>
            <person name="Fischer R."/>
            <person name="Frisvad J.C."/>
            <person name="Goldman G.H."/>
            <person name="Houbraken J."/>
            <person name="Oakley B."/>
            <person name="Pocsi I."/>
            <person name="Scazzocchio C."/>
            <person name="Seiboth B."/>
            <person name="vanKuyk P.A."/>
            <person name="Wortman J."/>
            <person name="Dyer P.S."/>
            <person name="Grigoriev I.V."/>
        </authorList>
    </citation>
    <scope>NUCLEOTIDE SEQUENCE [LARGE SCALE GENOMIC DNA]</scope>
    <source>
        <strain evidence="9">CBS 593.65</strain>
    </source>
</reference>
<gene>
    <name evidence="8" type="ORF">ASPSYDRAFT_59720</name>
</gene>
<keyword evidence="6" id="KW-1133">Transmembrane helix</keyword>
<proteinExistence type="inferred from homology"/>
<dbReference type="PANTHER" id="PTHR13789:SF309">
    <property type="entry name" value="PUTATIVE (AFU_ORTHOLOGUE AFUA_6G14510)-RELATED"/>
    <property type="match status" value="1"/>
</dbReference>
<dbReference type="PRINTS" id="PR00420">
    <property type="entry name" value="RNGMNOXGNASE"/>
</dbReference>
<dbReference type="Gene3D" id="3.50.50.60">
    <property type="entry name" value="FAD/NAD(P)-binding domain"/>
    <property type="match status" value="1"/>
</dbReference>
<organism evidence="8 9">
    <name type="scientific">Aspergillus sydowii CBS 593.65</name>
    <dbReference type="NCBI Taxonomy" id="1036612"/>
    <lineage>
        <taxon>Eukaryota</taxon>
        <taxon>Fungi</taxon>
        <taxon>Dikarya</taxon>
        <taxon>Ascomycota</taxon>
        <taxon>Pezizomycotina</taxon>
        <taxon>Eurotiomycetes</taxon>
        <taxon>Eurotiomycetidae</taxon>
        <taxon>Eurotiales</taxon>
        <taxon>Aspergillaceae</taxon>
        <taxon>Aspergillus</taxon>
        <taxon>Aspergillus subgen. Nidulantes</taxon>
    </lineage>
</organism>
<keyword evidence="3" id="KW-0274">FAD</keyword>
<evidence type="ECO:0000313" key="9">
    <source>
        <dbReference type="Proteomes" id="UP000184356"/>
    </source>
</evidence>
<keyword evidence="2" id="KW-0285">Flavoprotein</keyword>
<dbReference type="GO" id="GO:0004497">
    <property type="term" value="F:monooxygenase activity"/>
    <property type="evidence" value="ECO:0007669"/>
    <property type="project" value="UniProtKB-KW"/>
</dbReference>
<keyword evidence="6" id="KW-0472">Membrane</keyword>
<evidence type="ECO:0000256" key="1">
    <source>
        <dbReference type="ARBA" id="ARBA00007992"/>
    </source>
</evidence>
<dbReference type="GO" id="GO:0071949">
    <property type="term" value="F:FAD binding"/>
    <property type="evidence" value="ECO:0007669"/>
    <property type="project" value="InterPro"/>
</dbReference>
<evidence type="ECO:0000256" key="2">
    <source>
        <dbReference type="ARBA" id="ARBA00022630"/>
    </source>
</evidence>
<dbReference type="Proteomes" id="UP000184356">
    <property type="component" value="Unassembled WGS sequence"/>
</dbReference>
<keyword evidence="9" id="KW-1185">Reference proteome</keyword>
<feature type="domain" description="FAD-binding" evidence="7">
    <location>
        <begin position="11"/>
        <end position="369"/>
    </location>
</feature>
<dbReference type="InterPro" id="IPR036188">
    <property type="entry name" value="FAD/NAD-bd_sf"/>
</dbReference>